<dbReference type="HOGENOM" id="CLU_896016_0_0_2"/>
<accession>N0BFJ8</accession>
<evidence type="ECO:0000259" key="3">
    <source>
        <dbReference type="Pfam" id="PF21011"/>
    </source>
</evidence>
<dbReference type="Proteomes" id="UP000013307">
    <property type="component" value="Chromosome"/>
</dbReference>
<name>N0BFJ8_9EURY</name>
<dbReference type="STRING" id="387631.Asulf_01839"/>
<dbReference type="Pfam" id="PF21011">
    <property type="entry name" value="CetZ_C"/>
    <property type="match status" value="1"/>
</dbReference>
<dbReference type="InterPro" id="IPR036525">
    <property type="entry name" value="Tubulin/FtsZ_GTPase_sf"/>
</dbReference>
<dbReference type="EMBL" id="CP005290">
    <property type="protein sequence ID" value="AGK61808.1"/>
    <property type="molecule type" value="Genomic_DNA"/>
</dbReference>
<keyword evidence="1" id="KW-0547">Nucleotide-binding</keyword>
<dbReference type="AlphaFoldDB" id="N0BFJ8"/>
<dbReference type="InterPro" id="IPR037103">
    <property type="entry name" value="Tubulin/FtsZ-like_C"/>
</dbReference>
<gene>
    <name evidence="4" type="ORF">Asulf_01839</name>
</gene>
<dbReference type="GeneID" id="15393474"/>
<dbReference type="Gene3D" id="3.40.50.1440">
    <property type="entry name" value="Tubulin/FtsZ, GTPase domain"/>
    <property type="match status" value="1"/>
</dbReference>
<evidence type="ECO:0000313" key="4">
    <source>
        <dbReference type="EMBL" id="AGK61808.1"/>
    </source>
</evidence>
<reference evidence="4 5" key="1">
    <citation type="journal article" date="2013" name="Genome Announc.">
        <title>Complete Genome Sequence of the Thermophilic and Facultatively Chemolithoautotrophic Sulfate Reducer Archaeoglobus sulfaticallidus Strain PM70-1T.</title>
        <authorList>
            <person name="Stokke R."/>
            <person name="Hocking W.P."/>
            <person name="Steinsbu B.O."/>
            <person name="Steen I.H."/>
        </authorList>
    </citation>
    <scope>NUCLEOTIDE SEQUENCE [LARGE SCALE GENOMIC DNA]</scope>
    <source>
        <strain evidence="4">PM70-1</strain>
    </source>
</reference>
<keyword evidence="5" id="KW-1185">Reference proteome</keyword>
<dbReference type="RefSeq" id="WP_015591406.1">
    <property type="nucleotide sequence ID" value="NC_021169.1"/>
</dbReference>
<sequence length="315" mass="35247">MRLLTIGIGKKGASISDMLHAKGARVNKVNLFKTYAVCGESSQLGSLKLPADNRFLAWQDDPEAARSILTAIFSKHEFYEAFMIVSHIDDEYGFDLTVKIGEELMSLSDDPVINLLLIPPLDTISDYHELRKRLKIISNSSKFVLLFEEKDGYQEMILNSLNMLSLVGEIDLKKKIAGEVVVDTSDVFNSFMKGLSAIGYAEEPVNRSFLERVSFLRRFAKKEDHAKKTEKMVNIMKKAINDNLSARCDISSAKTALLLFGGDPEDITMDGMFTSLQMIDKVVSGVELRYGDYPVPHSKYLKAMVLFSGMSGLKF</sequence>
<evidence type="ECO:0000256" key="2">
    <source>
        <dbReference type="ARBA" id="ARBA00023134"/>
    </source>
</evidence>
<evidence type="ECO:0000256" key="1">
    <source>
        <dbReference type="ARBA" id="ARBA00022741"/>
    </source>
</evidence>
<evidence type="ECO:0000313" key="5">
    <source>
        <dbReference type="Proteomes" id="UP000013307"/>
    </source>
</evidence>
<proteinExistence type="predicted"/>
<feature type="domain" description="Tubulin-like CetZ C-terminal" evidence="3">
    <location>
        <begin position="155"/>
        <end position="311"/>
    </location>
</feature>
<keyword evidence="2" id="KW-0342">GTP-binding</keyword>
<dbReference type="OrthoDB" id="50375at2157"/>
<dbReference type="GO" id="GO:0005525">
    <property type="term" value="F:GTP binding"/>
    <property type="evidence" value="ECO:0007669"/>
    <property type="project" value="UniProtKB-KW"/>
</dbReference>
<dbReference type="KEGG" id="ast:Asulf_01839"/>
<dbReference type="Gene3D" id="3.30.1330.20">
    <property type="entry name" value="Tubulin/FtsZ, C-terminal domain"/>
    <property type="match status" value="1"/>
</dbReference>
<organism evidence="4 5">
    <name type="scientific">Archaeoglobus sulfaticallidus PM70-1</name>
    <dbReference type="NCBI Taxonomy" id="387631"/>
    <lineage>
        <taxon>Archaea</taxon>
        <taxon>Methanobacteriati</taxon>
        <taxon>Methanobacteriota</taxon>
        <taxon>Archaeoglobi</taxon>
        <taxon>Archaeoglobales</taxon>
        <taxon>Archaeoglobaceae</taxon>
        <taxon>Archaeoglobus</taxon>
    </lineage>
</organism>
<dbReference type="InterPro" id="IPR048737">
    <property type="entry name" value="CetZ_C"/>
</dbReference>
<protein>
    <recommendedName>
        <fullName evidence="3">Tubulin-like CetZ C-terminal domain-containing protein</fullName>
    </recommendedName>
</protein>
<dbReference type="eggNOG" id="arCOG02202">
    <property type="taxonomic scope" value="Archaea"/>
</dbReference>